<feature type="transmembrane region" description="Helical" evidence="13">
    <location>
        <begin position="469"/>
        <end position="488"/>
    </location>
</feature>
<dbReference type="PANTHER" id="PTHR39188">
    <property type="entry name" value="MEMBRANE-ASSOCIATED ZINC METALLOPROTEASE M50B"/>
    <property type="match status" value="1"/>
</dbReference>
<evidence type="ECO:0000256" key="3">
    <source>
        <dbReference type="ARBA" id="ARBA00007931"/>
    </source>
</evidence>
<dbReference type="GO" id="GO:0008233">
    <property type="term" value="F:peptidase activity"/>
    <property type="evidence" value="ECO:0007669"/>
    <property type="project" value="UniProtKB-KW"/>
</dbReference>
<evidence type="ECO:0000256" key="8">
    <source>
        <dbReference type="ARBA" id="ARBA00022833"/>
    </source>
</evidence>
<proteinExistence type="inferred from homology"/>
<feature type="transmembrane region" description="Helical" evidence="13">
    <location>
        <begin position="656"/>
        <end position="681"/>
    </location>
</feature>
<evidence type="ECO:0000256" key="10">
    <source>
        <dbReference type="ARBA" id="ARBA00023049"/>
    </source>
</evidence>
<feature type="transmembrane region" description="Helical" evidence="13">
    <location>
        <begin position="269"/>
        <end position="288"/>
    </location>
</feature>
<feature type="domain" description="CBS" evidence="14">
    <location>
        <begin position="764"/>
        <end position="820"/>
    </location>
</feature>
<accession>A0ABX9JXU9</accession>
<comment type="cofactor">
    <cofactor evidence="1">
        <name>Zn(2+)</name>
        <dbReference type="ChEBI" id="CHEBI:29105"/>
    </cofactor>
</comment>
<keyword evidence="10" id="KW-0482">Metalloprotease</keyword>
<evidence type="ECO:0000256" key="9">
    <source>
        <dbReference type="ARBA" id="ARBA00022989"/>
    </source>
</evidence>
<keyword evidence="11 13" id="KW-0472">Membrane</keyword>
<dbReference type="PROSITE" id="PS51371">
    <property type="entry name" value="CBS"/>
    <property type="match status" value="4"/>
</dbReference>
<dbReference type="Proteomes" id="UP000256345">
    <property type="component" value="Unassembled WGS sequence"/>
</dbReference>
<dbReference type="RefSeq" id="WP_116120519.1">
    <property type="nucleotide sequence ID" value="NZ_QUMU01000008.1"/>
</dbReference>
<dbReference type="Gene3D" id="3.10.580.10">
    <property type="entry name" value="CBS-domain"/>
    <property type="match status" value="2"/>
</dbReference>
<evidence type="ECO:0000256" key="6">
    <source>
        <dbReference type="ARBA" id="ARBA00022723"/>
    </source>
</evidence>
<comment type="subcellular location">
    <subcellularLocation>
        <location evidence="2">Membrane</location>
        <topology evidence="2">Multi-pass membrane protein</topology>
    </subcellularLocation>
</comment>
<keyword evidence="16" id="KW-1185">Reference proteome</keyword>
<evidence type="ECO:0000313" key="16">
    <source>
        <dbReference type="Proteomes" id="UP000256345"/>
    </source>
</evidence>
<dbReference type="Pfam" id="PF02163">
    <property type="entry name" value="Peptidase_M50"/>
    <property type="match status" value="3"/>
</dbReference>
<keyword evidence="6" id="KW-0479">Metal-binding</keyword>
<evidence type="ECO:0000256" key="5">
    <source>
        <dbReference type="ARBA" id="ARBA00022692"/>
    </source>
</evidence>
<name>A0ABX9JXU9_9BACT</name>
<feature type="transmembrane region" description="Helical" evidence="13">
    <location>
        <begin position="12"/>
        <end position="33"/>
    </location>
</feature>
<feature type="transmembrane region" description="Helical" evidence="13">
    <location>
        <begin position="237"/>
        <end position="257"/>
    </location>
</feature>
<sequence>MDGVFKVITLRGVSLRVHVGAVLFALPCLAFAGQQSLLPLVSRLADIPLERLAGGPFVSLVSLFVWSLWAAVSLLLADLVHELAHTFYALRKGGQVSDITLPFFLPLFRRPRLSEARAGQFQSSALILLSGKTLKLTGGGSRITRMPEGHRQEAWVLLAGPVANLVLGGLCLGVFALLAEVPSYNLPFAVFYLGLINILFGLYNLLPSFPMDGGRLLRALLTGKLGRLRATRVAVRCGKGFAVLLGGLGSFLFFSRLAVAVDSAEFPDLAVLAIFYLGALVFSMYAGANLAMRVEIPRSLLEKVRVGELMVRHTDAVAAGDTLAQVAEHMRLERRQALPVVEQGQVVGLVTLEAVRRIPVAERARRRVREVARPVPAVTPEASAWDALLEMGQYGVLQLPVVEEGVLVGTVSEEDVARELKLRELGEPLASGTRRHPVLAEHVLPTDVTPVLTFELATPRGISLRVHAFFRWLLGLWVLFVLPSYAFFRSFPGATDTADGAVLSVWGLGLWGLGGLVALALTGLAHELGHVFYALRKGGQVSEITLLMVGGVSRITGLPGGLKQEVSMALAGLATSLMMGVLFLGVGALLPGGASSHPSNPSLAFMGLGLFNLFVGFWNLLPSFPLDGGRLLRALLTGKLGRSRATRVVGWLGKGLAVLLAVGLFSFFFPLLLALSLYAGIKRETRALWMEPLLARVRAKELMVRHTGAVAAEDTLAQVARRMLLDRRQALPVVDQGQVVGLVTLEMVRRIPVAERARRRVREVARRVPAVTPEASAWDALLEMGQCGVPQLPVVEEGVLVGTLSGAEVERELTLRELREPRGSGPRRLVPRESPA</sequence>
<evidence type="ECO:0000256" key="13">
    <source>
        <dbReference type="SAM" id="Phobius"/>
    </source>
</evidence>
<evidence type="ECO:0000259" key="14">
    <source>
        <dbReference type="PROSITE" id="PS51371"/>
    </source>
</evidence>
<feature type="transmembrane region" description="Helical" evidence="13">
    <location>
        <begin position="53"/>
        <end position="77"/>
    </location>
</feature>
<comment type="caution">
    <text evidence="15">The sequence shown here is derived from an EMBL/GenBank/DDBJ whole genome shotgun (WGS) entry which is preliminary data.</text>
</comment>
<feature type="domain" description="CBS" evidence="14">
    <location>
        <begin position="310"/>
        <end position="365"/>
    </location>
</feature>
<feature type="transmembrane region" description="Helical" evidence="13">
    <location>
        <begin position="184"/>
        <end position="206"/>
    </location>
</feature>
<evidence type="ECO:0000256" key="1">
    <source>
        <dbReference type="ARBA" id="ARBA00001947"/>
    </source>
</evidence>
<evidence type="ECO:0000256" key="2">
    <source>
        <dbReference type="ARBA" id="ARBA00004141"/>
    </source>
</evidence>
<dbReference type="InterPro" id="IPR046342">
    <property type="entry name" value="CBS_dom_sf"/>
</dbReference>
<feature type="domain" description="CBS" evidence="14">
    <location>
        <begin position="371"/>
        <end position="427"/>
    </location>
</feature>
<feature type="transmembrane region" description="Helical" evidence="13">
    <location>
        <begin position="155"/>
        <end position="178"/>
    </location>
</feature>
<protein>
    <submittedName>
        <fullName evidence="15">Zn-dependent protease</fullName>
    </submittedName>
</protein>
<evidence type="ECO:0000256" key="4">
    <source>
        <dbReference type="ARBA" id="ARBA00022670"/>
    </source>
</evidence>
<keyword evidence="8" id="KW-0862">Zinc</keyword>
<feature type="transmembrane region" description="Helical" evidence="13">
    <location>
        <begin position="500"/>
        <end position="524"/>
    </location>
</feature>
<keyword evidence="9 13" id="KW-1133">Transmembrane helix</keyword>
<comment type="similarity">
    <text evidence="3">Belongs to the peptidase M50B family.</text>
</comment>
<dbReference type="InterPro" id="IPR008915">
    <property type="entry name" value="Peptidase_M50"/>
</dbReference>
<reference evidence="15 16" key="1">
    <citation type="submission" date="2018-08" db="EMBL/GenBank/DDBJ databases">
        <title>Genomic Encyclopedia of Archaeal and Bacterial Type Strains, Phase II (KMG-II): from individual species to whole genera.</title>
        <authorList>
            <person name="Goeker M."/>
        </authorList>
    </citation>
    <scope>NUCLEOTIDE SEQUENCE [LARGE SCALE GENOMIC DNA]</scope>
    <source>
        <strain evidence="15 16">DSM 2261</strain>
    </source>
</reference>
<dbReference type="PANTHER" id="PTHR39188:SF3">
    <property type="entry name" value="STAGE IV SPORULATION PROTEIN FB"/>
    <property type="match status" value="1"/>
</dbReference>
<keyword evidence="12" id="KW-0129">CBS domain</keyword>
<dbReference type="Pfam" id="PF00571">
    <property type="entry name" value="CBS"/>
    <property type="match status" value="4"/>
</dbReference>
<feature type="domain" description="CBS" evidence="14">
    <location>
        <begin position="703"/>
        <end position="758"/>
    </location>
</feature>
<organism evidence="15 16">
    <name type="scientific">Archangium gephyra</name>
    <dbReference type="NCBI Taxonomy" id="48"/>
    <lineage>
        <taxon>Bacteria</taxon>
        <taxon>Pseudomonadati</taxon>
        <taxon>Myxococcota</taxon>
        <taxon>Myxococcia</taxon>
        <taxon>Myxococcales</taxon>
        <taxon>Cystobacterineae</taxon>
        <taxon>Archangiaceae</taxon>
        <taxon>Archangium</taxon>
    </lineage>
</organism>
<dbReference type="EMBL" id="QUMU01000008">
    <property type="protein sequence ID" value="REG28969.1"/>
    <property type="molecule type" value="Genomic_DNA"/>
</dbReference>
<evidence type="ECO:0000256" key="11">
    <source>
        <dbReference type="ARBA" id="ARBA00023136"/>
    </source>
</evidence>
<dbReference type="GO" id="GO:0006508">
    <property type="term" value="P:proteolysis"/>
    <property type="evidence" value="ECO:0007669"/>
    <property type="project" value="UniProtKB-KW"/>
</dbReference>
<gene>
    <name evidence="15" type="ORF">ATI61_108512</name>
</gene>
<evidence type="ECO:0000313" key="15">
    <source>
        <dbReference type="EMBL" id="REG28969.1"/>
    </source>
</evidence>
<keyword evidence="7" id="KW-0378">Hydrolase</keyword>
<feature type="transmembrane region" description="Helical" evidence="13">
    <location>
        <begin position="602"/>
        <end position="621"/>
    </location>
</feature>
<feature type="transmembrane region" description="Helical" evidence="13">
    <location>
        <begin position="568"/>
        <end position="590"/>
    </location>
</feature>
<dbReference type="InterPro" id="IPR000644">
    <property type="entry name" value="CBS_dom"/>
</dbReference>
<evidence type="ECO:0000256" key="12">
    <source>
        <dbReference type="PROSITE-ProRule" id="PRU00703"/>
    </source>
</evidence>
<dbReference type="SMART" id="SM00116">
    <property type="entry name" value="CBS"/>
    <property type="match status" value="4"/>
</dbReference>
<evidence type="ECO:0000256" key="7">
    <source>
        <dbReference type="ARBA" id="ARBA00022801"/>
    </source>
</evidence>
<dbReference type="SUPFAM" id="SSF54631">
    <property type="entry name" value="CBS-domain pair"/>
    <property type="match status" value="2"/>
</dbReference>
<keyword evidence="5 13" id="KW-0812">Transmembrane</keyword>
<keyword evidence="4 15" id="KW-0645">Protease</keyword>